<evidence type="ECO:0000313" key="4">
    <source>
        <dbReference type="Proteomes" id="UP001465755"/>
    </source>
</evidence>
<evidence type="ECO:0000313" key="3">
    <source>
        <dbReference type="EMBL" id="KAK9811975.1"/>
    </source>
</evidence>
<dbReference type="GO" id="GO:0000776">
    <property type="term" value="C:kinetochore"/>
    <property type="evidence" value="ECO:0007669"/>
    <property type="project" value="TreeGrafter"/>
</dbReference>
<dbReference type="Proteomes" id="UP001465755">
    <property type="component" value="Unassembled WGS sequence"/>
</dbReference>
<feature type="region of interest" description="Disordered" evidence="1">
    <location>
        <begin position="31"/>
        <end position="53"/>
    </location>
</feature>
<dbReference type="EMBL" id="JALJOQ010000010">
    <property type="protein sequence ID" value="KAK9811975.1"/>
    <property type="molecule type" value="Genomic_DNA"/>
</dbReference>
<dbReference type="InterPro" id="IPR039249">
    <property type="entry name" value="GPATCH11"/>
</dbReference>
<name>A0AAW1PQ65_9CHLO</name>
<dbReference type="SMART" id="SM01173">
    <property type="entry name" value="DUF4187"/>
    <property type="match status" value="1"/>
</dbReference>
<reference evidence="3 4" key="1">
    <citation type="journal article" date="2024" name="Nat. Commun.">
        <title>Phylogenomics reveals the evolutionary origins of lichenization in chlorophyte algae.</title>
        <authorList>
            <person name="Puginier C."/>
            <person name="Libourel C."/>
            <person name="Otte J."/>
            <person name="Skaloud P."/>
            <person name="Haon M."/>
            <person name="Grisel S."/>
            <person name="Petersen M."/>
            <person name="Berrin J.G."/>
            <person name="Delaux P.M."/>
            <person name="Dal Grande F."/>
            <person name="Keller J."/>
        </authorList>
    </citation>
    <scope>NUCLEOTIDE SEQUENCE [LARGE SCALE GENOMIC DNA]</scope>
    <source>
        <strain evidence="3 4">SAG 2036</strain>
    </source>
</reference>
<accession>A0AAW1PQ65</accession>
<dbReference type="GO" id="GO:0003676">
    <property type="term" value="F:nucleic acid binding"/>
    <property type="evidence" value="ECO:0007669"/>
    <property type="project" value="InterPro"/>
</dbReference>
<dbReference type="InterPro" id="IPR025239">
    <property type="entry name" value="DUF4187"/>
</dbReference>
<proteinExistence type="predicted"/>
<protein>
    <recommendedName>
        <fullName evidence="2">G-patch domain-containing protein</fullName>
    </recommendedName>
</protein>
<dbReference type="InterPro" id="IPR000467">
    <property type="entry name" value="G_patch_dom"/>
</dbReference>
<feature type="domain" description="G-patch" evidence="2">
    <location>
        <begin position="15"/>
        <end position="61"/>
    </location>
</feature>
<organism evidence="3 4">
    <name type="scientific">Symbiochloris irregularis</name>
    <dbReference type="NCBI Taxonomy" id="706552"/>
    <lineage>
        <taxon>Eukaryota</taxon>
        <taxon>Viridiplantae</taxon>
        <taxon>Chlorophyta</taxon>
        <taxon>core chlorophytes</taxon>
        <taxon>Trebouxiophyceae</taxon>
        <taxon>Trebouxiales</taxon>
        <taxon>Trebouxiaceae</taxon>
        <taxon>Symbiochloris</taxon>
    </lineage>
</organism>
<dbReference type="PROSITE" id="PS50174">
    <property type="entry name" value="G_PATCH"/>
    <property type="match status" value="1"/>
</dbReference>
<dbReference type="SMART" id="SM00443">
    <property type="entry name" value="G_patch"/>
    <property type="match status" value="1"/>
</dbReference>
<dbReference type="Pfam" id="PF13821">
    <property type="entry name" value="DUF4187"/>
    <property type="match status" value="1"/>
</dbReference>
<dbReference type="PANTHER" id="PTHR21032:SF0">
    <property type="entry name" value="G PATCH DOMAIN-CONTAINING PROTEIN 11"/>
    <property type="match status" value="1"/>
</dbReference>
<evidence type="ECO:0000256" key="1">
    <source>
        <dbReference type="SAM" id="MobiDB-lite"/>
    </source>
</evidence>
<sequence length="166" mass="18383">MAELRSEGLARTLGAENKGFKLLQQMGYRAGEGLGKDSSGRSDPLSLVLKPGRTGLGVDEAHKRKDLATEQQKADRALKRSRGEAVLKQSFQQQQAAQFAARRVDSHVRQAREACEAWEDLPAAEKLNKLLSHLRLRHHHCLFCGAQYKDAEELAALCPGEDEDAH</sequence>
<evidence type="ECO:0000259" key="2">
    <source>
        <dbReference type="PROSITE" id="PS50174"/>
    </source>
</evidence>
<dbReference type="PANTHER" id="PTHR21032">
    <property type="entry name" value="G PATCH DOMAIN-CONTAINING PROTEIN 11"/>
    <property type="match status" value="1"/>
</dbReference>
<gene>
    <name evidence="3" type="ORF">WJX73_004641</name>
</gene>
<dbReference type="AlphaFoldDB" id="A0AAW1PQ65"/>
<keyword evidence="4" id="KW-1185">Reference proteome</keyword>
<comment type="caution">
    <text evidence="3">The sequence shown here is derived from an EMBL/GenBank/DDBJ whole genome shotgun (WGS) entry which is preliminary data.</text>
</comment>
<dbReference type="Pfam" id="PF01585">
    <property type="entry name" value="G-patch"/>
    <property type="match status" value="1"/>
</dbReference>